<keyword evidence="1" id="KW-0812">Transmembrane</keyword>
<gene>
    <name evidence="2" type="ORF">TSTA_117580</name>
</gene>
<keyword evidence="1" id="KW-1133">Transmembrane helix</keyword>
<dbReference type="AlphaFoldDB" id="B8MDL8"/>
<evidence type="ECO:0000313" key="3">
    <source>
        <dbReference type="Proteomes" id="UP000001745"/>
    </source>
</evidence>
<protein>
    <submittedName>
        <fullName evidence="2">Uncharacterized protein</fullName>
    </submittedName>
</protein>
<evidence type="ECO:0000313" key="2">
    <source>
        <dbReference type="EMBL" id="EED17981.1"/>
    </source>
</evidence>
<dbReference type="EMBL" id="EQ962655">
    <property type="protein sequence ID" value="EED17981.1"/>
    <property type="molecule type" value="Genomic_DNA"/>
</dbReference>
<reference evidence="3" key="1">
    <citation type="journal article" date="2015" name="Genome Announc.">
        <title>Genome sequence of the AIDS-associated pathogen Penicillium marneffei (ATCC18224) and its near taxonomic relative Talaromyces stipitatus (ATCC10500).</title>
        <authorList>
            <person name="Nierman W.C."/>
            <person name="Fedorova-Abrams N.D."/>
            <person name="Andrianopoulos A."/>
        </authorList>
    </citation>
    <scope>NUCLEOTIDE SEQUENCE [LARGE SCALE GENOMIC DNA]</scope>
    <source>
        <strain evidence="3">ATCC 10500 / CBS 375.48 / QM 6759 / NRRL 1006</strain>
    </source>
</reference>
<dbReference type="OrthoDB" id="4226600at2759"/>
<sequence>MSSSSQSFPYLGKYTVSSTWRLLQTTIYLLIINIILSFIQAVMARRPAAPPSSPIHTTVDETILAYNNTPEERDMHTFEDLCESRIDILHAQYNLVKDTLHKAMGVADMWWAAEKINDLELQETLGSKLIDEIILPYFTKVRALVDEHEDRFSEDGVLLEFSEYCADAVSQCFTPIEGYDYKQVFVEKEVAEICTALTHYRKEWGRKIFLEKGVRNRRWERILKKPAEALTVTTWSLLWARQEKKEDQKLWVITPLEDIEWHQRDAFNRIKNERLAVHQRKMELAEDYWDWKLDLEDKENLLDNAADDDDWAAVFDNSSVKSFELVIRNTKLHLMKDFNIFNFRFLGTLTDKIAFEEYLYSKRPLDMRKTSWPGFVRYRLKKLEVEKGRDEKLEFVPVNDTGE</sequence>
<dbReference type="Proteomes" id="UP000001745">
    <property type="component" value="Unassembled WGS sequence"/>
</dbReference>
<keyword evidence="1" id="KW-0472">Membrane</keyword>
<dbReference type="GeneID" id="8105816"/>
<dbReference type="RefSeq" id="XP_002481973.1">
    <property type="nucleotide sequence ID" value="XM_002481928.1"/>
</dbReference>
<dbReference type="InParanoid" id="B8MDL8"/>
<dbReference type="PhylomeDB" id="B8MDL8"/>
<evidence type="ECO:0000256" key="1">
    <source>
        <dbReference type="SAM" id="Phobius"/>
    </source>
</evidence>
<proteinExistence type="predicted"/>
<name>B8MDL8_TALSN</name>
<feature type="transmembrane region" description="Helical" evidence="1">
    <location>
        <begin position="20"/>
        <end position="39"/>
    </location>
</feature>
<dbReference type="VEuPathDB" id="FungiDB:TSTA_117580"/>
<keyword evidence="3" id="KW-1185">Reference proteome</keyword>
<accession>B8MDL8</accession>
<dbReference type="HOGENOM" id="CLU_669355_0_0_1"/>
<organism evidence="2 3">
    <name type="scientific">Talaromyces stipitatus (strain ATCC 10500 / CBS 375.48 / QM 6759 / NRRL 1006)</name>
    <name type="common">Penicillium stipitatum</name>
    <dbReference type="NCBI Taxonomy" id="441959"/>
    <lineage>
        <taxon>Eukaryota</taxon>
        <taxon>Fungi</taxon>
        <taxon>Dikarya</taxon>
        <taxon>Ascomycota</taxon>
        <taxon>Pezizomycotina</taxon>
        <taxon>Eurotiomycetes</taxon>
        <taxon>Eurotiomycetidae</taxon>
        <taxon>Eurotiales</taxon>
        <taxon>Trichocomaceae</taxon>
        <taxon>Talaromyces</taxon>
        <taxon>Talaromyces sect. Talaromyces</taxon>
    </lineage>
</organism>